<reference evidence="2" key="1">
    <citation type="submission" date="2019-06" db="EMBL/GenBank/DDBJ databases">
        <authorList>
            <person name="Murdoch R.W."/>
            <person name="Fathepure B."/>
        </authorList>
    </citation>
    <scope>NUCLEOTIDE SEQUENCE</scope>
</reference>
<evidence type="ECO:0008006" key="3">
    <source>
        <dbReference type="Google" id="ProtNLM"/>
    </source>
</evidence>
<keyword evidence="1" id="KW-1133">Transmembrane helix</keyword>
<proteinExistence type="predicted"/>
<name>A0A5B8RIB1_9ZZZZ</name>
<accession>A0A5B8RIB1</accession>
<dbReference type="AlphaFoldDB" id="A0A5B8RIB1"/>
<sequence>MVIGIAMEMSTLVIPAAYKPAVAFAIMVVMLVFRPQGLFKGTL</sequence>
<evidence type="ECO:0000256" key="1">
    <source>
        <dbReference type="SAM" id="Phobius"/>
    </source>
</evidence>
<keyword evidence="1" id="KW-0472">Membrane</keyword>
<feature type="transmembrane region" description="Helical" evidence="1">
    <location>
        <begin position="12"/>
        <end position="33"/>
    </location>
</feature>
<evidence type="ECO:0000313" key="2">
    <source>
        <dbReference type="EMBL" id="QEA07678.1"/>
    </source>
</evidence>
<organism evidence="2">
    <name type="scientific">uncultured organism</name>
    <dbReference type="NCBI Taxonomy" id="155900"/>
    <lineage>
        <taxon>unclassified sequences</taxon>
        <taxon>environmental samples</taxon>
    </lineage>
</organism>
<protein>
    <recommendedName>
        <fullName evidence="3">High-affinity branched-chain amino acid transport system permease protein LivH</fullName>
    </recommendedName>
</protein>
<dbReference type="EMBL" id="MN079322">
    <property type="protein sequence ID" value="QEA07678.1"/>
    <property type="molecule type" value="Genomic_DNA"/>
</dbReference>
<gene>
    <name evidence="2" type="ORF">KBTEX_04039</name>
</gene>
<keyword evidence="1" id="KW-0812">Transmembrane</keyword>